<reference evidence="1" key="1">
    <citation type="journal article" date="2023" name="G3 (Bethesda)">
        <title>A reference genome for the long-term kleptoplast-retaining sea slug Elysia crispata morphotype clarki.</title>
        <authorList>
            <person name="Eastman K.E."/>
            <person name="Pendleton A.L."/>
            <person name="Shaikh M.A."/>
            <person name="Suttiyut T."/>
            <person name="Ogas R."/>
            <person name="Tomko P."/>
            <person name="Gavelis G."/>
            <person name="Widhalm J.R."/>
            <person name="Wisecaver J.H."/>
        </authorList>
    </citation>
    <scope>NUCLEOTIDE SEQUENCE</scope>
    <source>
        <strain evidence="1">ECLA1</strain>
    </source>
</reference>
<evidence type="ECO:0000313" key="2">
    <source>
        <dbReference type="Proteomes" id="UP001283361"/>
    </source>
</evidence>
<dbReference type="EMBL" id="JAWDGP010001203">
    <property type="protein sequence ID" value="KAK3793606.1"/>
    <property type="molecule type" value="Genomic_DNA"/>
</dbReference>
<gene>
    <name evidence="1" type="ORF">RRG08_019209</name>
</gene>
<sequence>MGGERVEGCRKRQDRGVGMRRERLAKRGCLLTFIDLLATPGSVTRDSDGIWTINSREAKKLKQRTIAEFLRADRTSSVDIKRKTKNVYAILCVSGSTIKRSVRRWKVVHQNLELEVHDHPREMSLCSAATVAVRHDVLRYRKV</sequence>
<keyword evidence="2" id="KW-1185">Reference proteome</keyword>
<dbReference type="AlphaFoldDB" id="A0AAE1E474"/>
<proteinExistence type="predicted"/>
<evidence type="ECO:0000313" key="1">
    <source>
        <dbReference type="EMBL" id="KAK3793606.1"/>
    </source>
</evidence>
<accession>A0AAE1E474</accession>
<protein>
    <submittedName>
        <fullName evidence="1">Uncharacterized protein</fullName>
    </submittedName>
</protein>
<comment type="caution">
    <text evidence="1">The sequence shown here is derived from an EMBL/GenBank/DDBJ whole genome shotgun (WGS) entry which is preliminary data.</text>
</comment>
<dbReference type="Proteomes" id="UP001283361">
    <property type="component" value="Unassembled WGS sequence"/>
</dbReference>
<organism evidence="1 2">
    <name type="scientific">Elysia crispata</name>
    <name type="common">lettuce slug</name>
    <dbReference type="NCBI Taxonomy" id="231223"/>
    <lineage>
        <taxon>Eukaryota</taxon>
        <taxon>Metazoa</taxon>
        <taxon>Spiralia</taxon>
        <taxon>Lophotrochozoa</taxon>
        <taxon>Mollusca</taxon>
        <taxon>Gastropoda</taxon>
        <taxon>Heterobranchia</taxon>
        <taxon>Euthyneura</taxon>
        <taxon>Panpulmonata</taxon>
        <taxon>Sacoglossa</taxon>
        <taxon>Placobranchoidea</taxon>
        <taxon>Plakobranchidae</taxon>
        <taxon>Elysia</taxon>
    </lineage>
</organism>
<name>A0AAE1E474_9GAST</name>